<feature type="region of interest" description="Disordered" evidence="1">
    <location>
        <begin position="157"/>
        <end position="188"/>
    </location>
</feature>
<name>A0A3B1C9P2_9ZZZZ</name>
<dbReference type="PANTHER" id="PTHR34547">
    <property type="entry name" value="YACP-LIKE NYN DOMAIN PROTEIN"/>
    <property type="match status" value="1"/>
</dbReference>
<proteinExistence type="predicted"/>
<evidence type="ECO:0008006" key="3">
    <source>
        <dbReference type="Google" id="ProtNLM"/>
    </source>
</evidence>
<evidence type="ECO:0000256" key="1">
    <source>
        <dbReference type="SAM" id="MobiDB-lite"/>
    </source>
</evidence>
<organism evidence="2">
    <name type="scientific">hydrothermal vent metagenome</name>
    <dbReference type="NCBI Taxonomy" id="652676"/>
    <lineage>
        <taxon>unclassified sequences</taxon>
        <taxon>metagenomes</taxon>
        <taxon>ecological metagenomes</taxon>
    </lineage>
</organism>
<dbReference type="EMBL" id="UOGH01000014">
    <property type="protein sequence ID" value="VAX26919.1"/>
    <property type="molecule type" value="Genomic_DNA"/>
</dbReference>
<reference evidence="2" key="1">
    <citation type="submission" date="2018-06" db="EMBL/GenBank/DDBJ databases">
        <authorList>
            <person name="Zhirakovskaya E."/>
        </authorList>
    </citation>
    <scope>NUCLEOTIDE SEQUENCE</scope>
</reference>
<gene>
    <name evidence="2" type="ORF">MNBD_NITROSPIRAE02-17</name>
</gene>
<sequence length="188" mass="21256">MNFSGCRPGRLKISHLIIDGYNLIGTQHRDLESRRNGLVKRLIRYRGILGHDITVVFDGHGGLSSRETVKVDGGVRIIFSRIAKKADDVIKEMLVREKKFFIVVSSDREVADFAWSHGSVPVGSADFLGKLSRALREKEFAGDEDMMDELTEKMLGDEDEEDEWSVRKGSSHRLSKRQKAVTRALNKL</sequence>
<accession>A0A3B1C9P2</accession>
<dbReference type="Pfam" id="PF05991">
    <property type="entry name" value="NYN_YacP"/>
    <property type="match status" value="1"/>
</dbReference>
<evidence type="ECO:0000313" key="2">
    <source>
        <dbReference type="EMBL" id="VAX26919.1"/>
    </source>
</evidence>
<feature type="compositionally biased region" description="Basic residues" evidence="1">
    <location>
        <begin position="169"/>
        <end position="180"/>
    </location>
</feature>
<dbReference type="InterPro" id="IPR010298">
    <property type="entry name" value="YacP-like"/>
</dbReference>
<dbReference type="PANTHER" id="PTHR34547:SF1">
    <property type="entry name" value="YACP-LIKE NYN DOMAIN PROTEIN"/>
    <property type="match status" value="1"/>
</dbReference>
<protein>
    <recommendedName>
        <fullName evidence="3">YacP-like NYN domain protein</fullName>
    </recommendedName>
</protein>
<dbReference type="AlphaFoldDB" id="A0A3B1C9P2"/>